<dbReference type="Gene3D" id="3.40.1480.10">
    <property type="entry name" value="MOFRL domain"/>
    <property type="match status" value="1"/>
</dbReference>
<dbReference type="InterPro" id="IPR037035">
    <property type="entry name" value="GK-like_C_sf"/>
</dbReference>
<dbReference type="Gene3D" id="3.40.50.10180">
    <property type="entry name" value="Glycerate kinase, MOFRL-like N-terminal domain"/>
    <property type="match status" value="1"/>
</dbReference>
<name>A0AAJ7RZ92_9HYME</name>
<sequence>MARNRLSISKFQQKRKPRKRKTKHIDPLKEEEQRKRIAAIEEKRQKIIDEVHESLRRRRQDKIDIQDLKYEKETRLKQKAIRDAMKVGSEKTMLEIREDLSKTVETGIKCVYTSVILPEKIKFDGRSILNIKGVKYRLKNNLHIVGWGKEAVTMSSAFERVVGKQLKKGWMVVPRKSLFMMWSFPEAFPPLDSRISYVEAGTDGHADEKSVIATRRIIQYCKKLKRRDLLIVMLSQGIDDLLCLPRETITLRDKLRVLNRLKAANATPEEINIVRNKLSGIRGGDLARIAYPARVVTLITSDVSAQPMSALSGGPCVYDPKDEKALAILTKYRVIDRVPLSVKDLVEETVPWVMAADKQLDNNKKYKFVHEYVIACNADAMECMSVEVFKLGLFPVKLNSTCSGDIQEFAQEYVKMTTLMILAVEGKITRLDMFQQMRESPVCPLTDEKISEIFPVKDKWGLGLCLLLGGRPTVQLCQNPGRGGPNQELALYFSLYWYLQTQQYPILREYTVWFLGGSSYGKDGNTDKTGAFGYKSLSTDVYPEYSKAQRAFNAAQTEWWKLNEDKRFRSKIADARQAMLELKAVRNRHRDILPGNVLKKNDTNLLFLNINDEDELFELKTGNYYTFTDVGDLHVIRIVRFQCNCDSTCHGKEEKVCTDAECLVYQSLPAEVLGKMQYCCRLGSWKE</sequence>
<accession>A0AAJ7RZ92</accession>
<dbReference type="GeneID" id="108623899"/>
<reference evidence="6" key="1">
    <citation type="submission" date="2025-08" db="UniProtKB">
        <authorList>
            <consortium name="RefSeq"/>
        </authorList>
    </citation>
    <scope>IDENTIFICATION</scope>
    <source>
        <tissue evidence="6">Whole body</tissue>
    </source>
</reference>
<keyword evidence="5" id="KW-1185">Reference proteome</keyword>
<evidence type="ECO:0000256" key="2">
    <source>
        <dbReference type="SAM" id="MobiDB-lite"/>
    </source>
</evidence>
<dbReference type="InterPro" id="IPR025286">
    <property type="entry name" value="MOFRL_assoc_dom"/>
</dbReference>
<dbReference type="InterPro" id="IPR007835">
    <property type="entry name" value="MOFRL"/>
</dbReference>
<evidence type="ECO:0000259" key="4">
    <source>
        <dbReference type="Pfam" id="PF13660"/>
    </source>
</evidence>
<dbReference type="AlphaFoldDB" id="A0AAJ7RZ92"/>
<evidence type="ECO:0000256" key="1">
    <source>
        <dbReference type="ARBA" id="ARBA00005393"/>
    </source>
</evidence>
<dbReference type="GO" id="GO:0008887">
    <property type="term" value="F:glycerate kinase activity"/>
    <property type="evidence" value="ECO:0007669"/>
    <property type="project" value="InterPro"/>
</dbReference>
<dbReference type="InterPro" id="IPR038614">
    <property type="entry name" value="GK_N_sf"/>
</dbReference>
<feature type="domain" description="MOFRL" evidence="3">
    <location>
        <begin position="465"/>
        <end position="552"/>
    </location>
</feature>
<dbReference type="GO" id="GO:0005737">
    <property type="term" value="C:cytoplasm"/>
    <property type="evidence" value="ECO:0007669"/>
    <property type="project" value="TreeGrafter"/>
</dbReference>
<dbReference type="SUPFAM" id="SSF82544">
    <property type="entry name" value="GckA/TtuD-like"/>
    <property type="match status" value="1"/>
</dbReference>
<dbReference type="PANTHER" id="PTHR12227">
    <property type="entry name" value="GLYCERATE KINASE"/>
    <property type="match status" value="1"/>
</dbReference>
<feature type="compositionally biased region" description="Polar residues" evidence="2">
    <location>
        <begin position="1"/>
        <end position="11"/>
    </location>
</feature>
<gene>
    <name evidence="6" type="primary">LOC108623899</name>
</gene>
<dbReference type="Proteomes" id="UP000694925">
    <property type="component" value="Unplaced"/>
</dbReference>
<proteinExistence type="inferred from homology"/>
<organism evidence="5 6">
    <name type="scientific">Ceratina calcarata</name>
    <dbReference type="NCBI Taxonomy" id="156304"/>
    <lineage>
        <taxon>Eukaryota</taxon>
        <taxon>Metazoa</taxon>
        <taxon>Ecdysozoa</taxon>
        <taxon>Arthropoda</taxon>
        <taxon>Hexapoda</taxon>
        <taxon>Insecta</taxon>
        <taxon>Pterygota</taxon>
        <taxon>Neoptera</taxon>
        <taxon>Endopterygota</taxon>
        <taxon>Hymenoptera</taxon>
        <taxon>Apocrita</taxon>
        <taxon>Aculeata</taxon>
        <taxon>Apoidea</taxon>
        <taxon>Anthophila</taxon>
        <taxon>Apidae</taxon>
        <taxon>Ceratina</taxon>
        <taxon>Zadontomerus</taxon>
    </lineage>
</organism>
<comment type="similarity">
    <text evidence="1">Belongs to the glycerate kinase type-2 family.</text>
</comment>
<dbReference type="Pfam" id="PF13660">
    <property type="entry name" value="DUF4147"/>
    <property type="match status" value="1"/>
</dbReference>
<evidence type="ECO:0000313" key="6">
    <source>
        <dbReference type="RefSeq" id="XP_026668471.1"/>
    </source>
</evidence>
<protein>
    <submittedName>
        <fullName evidence="6">Glycerate kinase-like</fullName>
    </submittedName>
</protein>
<feature type="region of interest" description="Disordered" evidence="2">
    <location>
        <begin position="1"/>
        <end position="31"/>
    </location>
</feature>
<dbReference type="RefSeq" id="XP_026668471.1">
    <property type="nucleotide sequence ID" value="XM_026812670.1"/>
</dbReference>
<evidence type="ECO:0000259" key="3">
    <source>
        <dbReference type="Pfam" id="PF05161"/>
    </source>
</evidence>
<dbReference type="Pfam" id="PF05161">
    <property type="entry name" value="MOFRL"/>
    <property type="match status" value="1"/>
</dbReference>
<dbReference type="PANTHER" id="PTHR12227:SF0">
    <property type="entry name" value="GLYCERATE KINASE"/>
    <property type="match status" value="1"/>
</dbReference>
<dbReference type="InterPro" id="IPR039760">
    <property type="entry name" value="MOFRL_protein"/>
</dbReference>
<feature type="compositionally biased region" description="Basic residues" evidence="2">
    <location>
        <begin position="12"/>
        <end position="23"/>
    </location>
</feature>
<dbReference type="KEGG" id="ccal:108623899"/>
<feature type="domain" description="MOFRL-associated" evidence="4">
    <location>
        <begin position="100"/>
        <end position="346"/>
    </location>
</feature>
<evidence type="ECO:0000313" key="5">
    <source>
        <dbReference type="Proteomes" id="UP000694925"/>
    </source>
</evidence>